<dbReference type="EMBL" id="CACRXK020026939">
    <property type="protein sequence ID" value="CAB4040541.1"/>
    <property type="molecule type" value="Genomic_DNA"/>
</dbReference>
<accession>A0A6S7LQ78</accession>
<dbReference type="PROSITE" id="PS51885">
    <property type="entry name" value="NEPRILYSIN"/>
    <property type="match status" value="1"/>
</dbReference>
<dbReference type="Gene3D" id="3.40.390.10">
    <property type="entry name" value="Collagenase (Catalytic Domain)"/>
    <property type="match status" value="1"/>
</dbReference>
<dbReference type="InterPro" id="IPR000718">
    <property type="entry name" value="Peptidase_M13"/>
</dbReference>
<dbReference type="OrthoDB" id="6475849at2759"/>
<sequence length="569" mass="64006">MMCSNCSLITLSYSSIINLVTCPIRFTLTCAHDVGPSSSSEPLFSGPDNTHPNLVCTATVTLFLTHSWSYKHRKTITLANPELSAMLLYLLTQRTNHSEFSYNLVINVLVNNIRILASLPWWYDSQEQPPIHLETVVSFVLVLTCSSAFKISFIVQLRKSDPLAPRVIVKRRDPALSRFSDLGSLSHRHGTIPVVDAHLARCILALCSLTLEYELSVSPFSSHIVSSGVLMLLYSSLLSTTIKGRSYSDSMVYFDLVVVTLAYHLSPEFPFPAVVLRLRLHYYLVPRQSRYLKVSRLRLSRSAYLSAVSAHSCPFEAFHSYSLNILLSSSLSSLLNLCALRVFFFSLSARPTAFSYLSRFFLSKSIRLAWTKCCTFLSYTARQLRFVGTSDNQFKYYKLFYIIPAGILQEPFFYSGSIPKALSYGAIGHVLGHELTHGFDDTGRTFNLIGKKVLFKETGWSNVSDRNFKKEEKCLVKQFNGYKVLGKFHVNGKMTLGENIADAGGLTLAFNAYKRWINDHGEEKVLPCLDKNSDELFFIGFAQKDCANTSPAGQFMAVQDDDYAPAKYR</sequence>
<feature type="domain" description="Peptidase M13 C-terminal" evidence="1">
    <location>
        <begin position="399"/>
        <end position="569"/>
    </location>
</feature>
<name>A0A6S7LQ78_PARCT</name>
<protein>
    <submittedName>
        <fullName evidence="2">Endothelin-converting enzyme 1-like</fullName>
    </submittedName>
</protein>
<dbReference type="Proteomes" id="UP001152795">
    <property type="component" value="Unassembled WGS sequence"/>
</dbReference>
<evidence type="ECO:0000313" key="3">
    <source>
        <dbReference type="Proteomes" id="UP001152795"/>
    </source>
</evidence>
<dbReference type="AlphaFoldDB" id="A0A6S7LQ78"/>
<dbReference type="PANTHER" id="PTHR11733">
    <property type="entry name" value="ZINC METALLOPROTEASE FAMILY M13 NEPRILYSIN-RELATED"/>
    <property type="match status" value="1"/>
</dbReference>
<dbReference type="Pfam" id="PF01431">
    <property type="entry name" value="Peptidase_M13"/>
    <property type="match status" value="1"/>
</dbReference>
<proteinExistence type="predicted"/>
<keyword evidence="3" id="KW-1185">Reference proteome</keyword>
<dbReference type="PANTHER" id="PTHR11733:SF232">
    <property type="entry name" value="NEPRILYSIN METALLOPEPTIDASE FAMILY"/>
    <property type="match status" value="1"/>
</dbReference>
<dbReference type="GO" id="GO:0004222">
    <property type="term" value="F:metalloendopeptidase activity"/>
    <property type="evidence" value="ECO:0007669"/>
    <property type="project" value="InterPro"/>
</dbReference>
<dbReference type="GO" id="GO:0016485">
    <property type="term" value="P:protein processing"/>
    <property type="evidence" value="ECO:0007669"/>
    <property type="project" value="TreeGrafter"/>
</dbReference>
<organism evidence="2 3">
    <name type="scientific">Paramuricea clavata</name>
    <name type="common">Red gorgonian</name>
    <name type="synonym">Violescent sea-whip</name>
    <dbReference type="NCBI Taxonomy" id="317549"/>
    <lineage>
        <taxon>Eukaryota</taxon>
        <taxon>Metazoa</taxon>
        <taxon>Cnidaria</taxon>
        <taxon>Anthozoa</taxon>
        <taxon>Octocorallia</taxon>
        <taxon>Malacalcyonacea</taxon>
        <taxon>Plexauridae</taxon>
        <taxon>Paramuricea</taxon>
    </lineage>
</organism>
<reference evidence="2" key="1">
    <citation type="submission" date="2020-04" db="EMBL/GenBank/DDBJ databases">
        <authorList>
            <person name="Alioto T."/>
            <person name="Alioto T."/>
            <person name="Gomez Garrido J."/>
        </authorList>
    </citation>
    <scope>NUCLEOTIDE SEQUENCE</scope>
    <source>
        <strain evidence="2">A484AB</strain>
    </source>
</reference>
<dbReference type="SUPFAM" id="SSF55486">
    <property type="entry name" value="Metalloproteases ('zincins'), catalytic domain"/>
    <property type="match status" value="1"/>
</dbReference>
<dbReference type="EMBL" id="CACRXK020026939">
    <property type="protein sequence ID" value="CAB4040542.1"/>
    <property type="molecule type" value="Genomic_DNA"/>
</dbReference>
<dbReference type="InterPro" id="IPR024079">
    <property type="entry name" value="MetalloPept_cat_dom_sf"/>
</dbReference>
<gene>
    <name evidence="2" type="ORF">PACLA_8A072575</name>
</gene>
<dbReference type="GO" id="GO:0005886">
    <property type="term" value="C:plasma membrane"/>
    <property type="evidence" value="ECO:0007669"/>
    <property type="project" value="TreeGrafter"/>
</dbReference>
<dbReference type="InterPro" id="IPR018497">
    <property type="entry name" value="Peptidase_M13_C"/>
</dbReference>
<evidence type="ECO:0000259" key="1">
    <source>
        <dbReference type="Pfam" id="PF01431"/>
    </source>
</evidence>
<evidence type="ECO:0000313" key="2">
    <source>
        <dbReference type="EMBL" id="CAB4040542.1"/>
    </source>
</evidence>
<dbReference type="PRINTS" id="PR00786">
    <property type="entry name" value="NEPRILYSIN"/>
</dbReference>
<comment type="caution">
    <text evidence="2">The sequence shown here is derived from an EMBL/GenBank/DDBJ whole genome shotgun (WGS) entry which is preliminary data.</text>
</comment>